<comment type="caution">
    <text evidence="1">The sequence shown here is derived from an EMBL/GenBank/DDBJ whole genome shotgun (WGS) entry which is preliminary data.</text>
</comment>
<sequence>MSDDKLRLALEALDKLSPELNTMADKLNKAASSPAEVKDGDAPSLVAARRLATQALPGLQRAFAGRCSNVADLSVQTRNGFGDTEDHVTQLIQSVTGLSRGGNG</sequence>
<organism evidence="1 2">
    <name type="scientific">Mycobacteroides abscessus</name>
    <dbReference type="NCBI Taxonomy" id="36809"/>
    <lineage>
        <taxon>Bacteria</taxon>
        <taxon>Bacillati</taxon>
        <taxon>Actinomycetota</taxon>
        <taxon>Actinomycetes</taxon>
        <taxon>Mycobacteriales</taxon>
        <taxon>Mycobacteriaceae</taxon>
        <taxon>Mycobacteroides</taxon>
    </lineage>
</organism>
<name>A0ABD7HMK7_9MYCO</name>
<protein>
    <submittedName>
        <fullName evidence="1">Uncharacterized protein</fullName>
    </submittedName>
</protein>
<dbReference type="RefSeq" id="WP_100459657.1">
    <property type="nucleotide sequence ID" value="NZ_JAMLCL010000006.1"/>
</dbReference>
<evidence type="ECO:0000313" key="1">
    <source>
        <dbReference type="EMBL" id="RIT35629.1"/>
    </source>
</evidence>
<evidence type="ECO:0000313" key="2">
    <source>
        <dbReference type="Proteomes" id="UP000284557"/>
    </source>
</evidence>
<reference evidence="1 2" key="1">
    <citation type="submission" date="2018-08" db="EMBL/GenBank/DDBJ databases">
        <title>Linezolid Resistance in Mycobacterium abscessus: MIC Distribution and Comprehensive Investigation of Resistance Mechanisms.</title>
        <authorList>
            <person name="Ye M."/>
            <person name="Xu L."/>
            <person name="Zou Y."/>
            <person name="Li B."/>
            <person name="Guo Q."/>
            <person name="Zhang Y."/>
            <person name="Zhan M."/>
            <person name="Xu B."/>
            <person name="Yu F."/>
            <person name="Zhang Z."/>
            <person name="Chu H."/>
        </authorList>
    </citation>
    <scope>NUCLEOTIDE SEQUENCE [LARGE SCALE GENOMIC DNA]</scope>
    <source>
        <strain evidence="1 2">G143</strain>
    </source>
</reference>
<dbReference type="EMBL" id="QXBN01000013">
    <property type="protein sequence ID" value="RIT35629.1"/>
    <property type="molecule type" value="Genomic_DNA"/>
</dbReference>
<proteinExistence type="predicted"/>
<gene>
    <name evidence="1" type="ORF">D2E76_17495</name>
</gene>
<accession>A0ABD7HMK7</accession>
<dbReference type="Proteomes" id="UP000284557">
    <property type="component" value="Unassembled WGS sequence"/>
</dbReference>
<dbReference type="AlphaFoldDB" id="A0ABD7HMK7"/>